<protein>
    <submittedName>
        <fullName evidence="2">Uncharacterized protein</fullName>
    </submittedName>
</protein>
<evidence type="ECO:0000256" key="1">
    <source>
        <dbReference type="SAM" id="MobiDB-lite"/>
    </source>
</evidence>
<reference evidence="2" key="1">
    <citation type="journal article" date="2020" name="Stud. Mycol.">
        <title>101 Dothideomycetes genomes: a test case for predicting lifestyles and emergence of pathogens.</title>
        <authorList>
            <person name="Haridas S."/>
            <person name="Albert R."/>
            <person name="Binder M."/>
            <person name="Bloem J."/>
            <person name="Labutti K."/>
            <person name="Salamov A."/>
            <person name="Andreopoulos B."/>
            <person name="Baker S."/>
            <person name="Barry K."/>
            <person name="Bills G."/>
            <person name="Bluhm B."/>
            <person name="Cannon C."/>
            <person name="Castanera R."/>
            <person name="Culley D."/>
            <person name="Daum C."/>
            <person name="Ezra D."/>
            <person name="Gonzalez J."/>
            <person name="Henrissat B."/>
            <person name="Kuo A."/>
            <person name="Liang C."/>
            <person name="Lipzen A."/>
            <person name="Lutzoni F."/>
            <person name="Magnuson J."/>
            <person name="Mondo S."/>
            <person name="Nolan M."/>
            <person name="Ohm R."/>
            <person name="Pangilinan J."/>
            <person name="Park H.-J."/>
            <person name="Ramirez L."/>
            <person name="Alfaro M."/>
            <person name="Sun H."/>
            <person name="Tritt A."/>
            <person name="Yoshinaga Y."/>
            <person name="Zwiers L.-H."/>
            <person name="Turgeon B."/>
            <person name="Goodwin S."/>
            <person name="Spatafora J."/>
            <person name="Crous P."/>
            <person name="Grigoriev I."/>
        </authorList>
    </citation>
    <scope>NUCLEOTIDE SEQUENCE</scope>
    <source>
        <strain evidence="2">CBS 113818</strain>
    </source>
</reference>
<evidence type="ECO:0000313" key="2">
    <source>
        <dbReference type="EMBL" id="KAF2820539.1"/>
    </source>
</evidence>
<gene>
    <name evidence="2" type="ORF">CC86DRAFT_449204</name>
</gene>
<feature type="compositionally biased region" description="Basic and acidic residues" evidence="1">
    <location>
        <begin position="30"/>
        <end position="52"/>
    </location>
</feature>
<dbReference type="AlphaFoldDB" id="A0A6A6ZIL1"/>
<evidence type="ECO:0000313" key="3">
    <source>
        <dbReference type="Proteomes" id="UP000799424"/>
    </source>
</evidence>
<dbReference type="Proteomes" id="UP000799424">
    <property type="component" value="Unassembled WGS sequence"/>
</dbReference>
<sequence>MEEAASWLKDTFLDFFMGTELPESPPPTSIERRAGEDERGRGQGKCKSDEAYRNAPYGTAGPSRPRPHPRQGSGKPAEDSVETIRARRSLEDLKRHLSSEPNQMVLDAIEPLEGQLDIRSQPSKPVGRLTLTGRPQSLEDLNFSGENLGADWQPLDYVQPAVGRTPRPQTSTKKANLPKTIKPSTTIKAATPLKSWKPGMNRDEMWSTHPNKRAREMLNERPRNVKQFIQAEIEEPEYTLRDVEIRDGLWHMMDLMERFTKKFFQSDISTRNREPWVQGLFEELKPETAKIIGCVASGGPGGVQGWKDLFLDNQKKRALVMAIIGNVLVEQVFQHIFFGGIVKHINKLAEIQQKHKKEDGFDRNKHYANAMRKSLKLGTSNTFILPSNFTNHVTYITSVIWTHIRPIFAPSSPLHNPTPSAPIAQLADIVALAGLLSLSMRLDPHTVYYFEPVFKEDTLTAKRMECFNHKNMAQRNPRIPDDEPRPDKEERVRRAKLSEDEKKRSKLDEPLTQITIMDGVTAYRLGGWEAPESTIGDVVYEKYDFANKGVRSRILTHGWVYCRWGRARRFKEGKPADMPAAHGEAWKGGGFKEFTDCEGVVDWLGSARVEEEDLQEQLLDVSMSEGESEEWLI</sequence>
<feature type="region of interest" description="Disordered" evidence="1">
    <location>
        <begin position="470"/>
        <end position="506"/>
    </location>
</feature>
<keyword evidence="3" id="KW-1185">Reference proteome</keyword>
<feature type="region of interest" description="Disordered" evidence="1">
    <location>
        <begin position="17"/>
        <end position="82"/>
    </location>
</feature>
<dbReference type="EMBL" id="MU006240">
    <property type="protein sequence ID" value="KAF2820539.1"/>
    <property type="molecule type" value="Genomic_DNA"/>
</dbReference>
<name>A0A6A6ZIL1_9PLEO</name>
<feature type="compositionally biased region" description="Basic and acidic residues" evidence="1">
    <location>
        <begin position="478"/>
        <end position="506"/>
    </location>
</feature>
<organism evidence="2 3">
    <name type="scientific">Ophiobolus disseminans</name>
    <dbReference type="NCBI Taxonomy" id="1469910"/>
    <lineage>
        <taxon>Eukaryota</taxon>
        <taxon>Fungi</taxon>
        <taxon>Dikarya</taxon>
        <taxon>Ascomycota</taxon>
        <taxon>Pezizomycotina</taxon>
        <taxon>Dothideomycetes</taxon>
        <taxon>Pleosporomycetidae</taxon>
        <taxon>Pleosporales</taxon>
        <taxon>Pleosporineae</taxon>
        <taxon>Phaeosphaeriaceae</taxon>
        <taxon>Ophiobolus</taxon>
    </lineage>
</organism>
<accession>A0A6A6ZIL1</accession>
<proteinExistence type="predicted"/>
<dbReference type="OrthoDB" id="309640at2759"/>